<dbReference type="Gene3D" id="1.10.10.60">
    <property type="entry name" value="Homeodomain-like"/>
    <property type="match status" value="1"/>
</dbReference>
<feature type="DNA-binding region" description="H-T-H motif" evidence="4">
    <location>
        <begin position="39"/>
        <end position="58"/>
    </location>
</feature>
<dbReference type="Proteomes" id="UP000325466">
    <property type="component" value="Unassembled WGS sequence"/>
</dbReference>
<dbReference type="InterPro" id="IPR009057">
    <property type="entry name" value="Homeodomain-like_sf"/>
</dbReference>
<dbReference type="Pfam" id="PF00440">
    <property type="entry name" value="TetR_N"/>
    <property type="match status" value="1"/>
</dbReference>
<evidence type="ECO:0000313" key="7">
    <source>
        <dbReference type="EMBL" id="UYF96074.1"/>
    </source>
</evidence>
<keyword evidence="2 4" id="KW-0238">DNA-binding</keyword>
<dbReference type="PANTHER" id="PTHR30055">
    <property type="entry name" value="HTH-TYPE TRANSCRIPTIONAL REGULATOR RUTR"/>
    <property type="match status" value="1"/>
</dbReference>
<evidence type="ECO:0000313" key="9">
    <source>
        <dbReference type="Proteomes" id="UP001163947"/>
    </source>
</evidence>
<protein>
    <submittedName>
        <fullName evidence="7">Mycofactocin system transcriptional regulator</fullName>
    </submittedName>
</protein>
<dbReference type="Pfam" id="PF17754">
    <property type="entry name" value="TetR_C_14"/>
    <property type="match status" value="1"/>
</dbReference>
<dbReference type="InterPro" id="IPR001647">
    <property type="entry name" value="HTH_TetR"/>
</dbReference>
<dbReference type="PANTHER" id="PTHR30055:SF238">
    <property type="entry name" value="MYCOFACTOCIN BIOSYNTHESIS TRANSCRIPTIONAL REGULATOR MFTR-RELATED"/>
    <property type="match status" value="1"/>
</dbReference>
<dbReference type="PROSITE" id="PS01081">
    <property type="entry name" value="HTH_TETR_1"/>
    <property type="match status" value="1"/>
</dbReference>
<evidence type="ECO:0000313" key="6">
    <source>
        <dbReference type="EMBL" id="GES34990.1"/>
    </source>
</evidence>
<sequence>MRSRRKPSARIGRRPSTTREGLSAIGIELFRARGFDETSVDQIAEAAGIARRTFFRYFPSKNAVPWGDFDGHLEQMRAHLDALPGHVPLAEALTSALLDFNTFPESEAALHRDRMDLILRVPALQAYSVVMYEGWRRVIAEYVARRVGAAADDHFPRTVGYLVLGVAMAAYEQWLADDSLALPELLSAGMRALYSGLDAAVPSLDGPDASPSSKKAALQ</sequence>
<dbReference type="GO" id="GO:0000976">
    <property type="term" value="F:transcription cis-regulatory region binding"/>
    <property type="evidence" value="ECO:0007669"/>
    <property type="project" value="TreeGrafter"/>
</dbReference>
<dbReference type="PROSITE" id="PS50977">
    <property type="entry name" value="HTH_TETR_2"/>
    <property type="match status" value="1"/>
</dbReference>
<proteinExistence type="predicted"/>
<evidence type="ECO:0000256" key="1">
    <source>
        <dbReference type="ARBA" id="ARBA00023015"/>
    </source>
</evidence>
<dbReference type="Proteomes" id="UP001163947">
    <property type="component" value="Chromosome"/>
</dbReference>
<accession>A0A059MMK5</accession>
<keyword evidence="1" id="KW-0805">Transcription regulation</keyword>
<dbReference type="EMBL" id="BLAH01000006">
    <property type="protein sequence ID" value="GES34990.1"/>
    <property type="molecule type" value="Genomic_DNA"/>
</dbReference>
<dbReference type="GO" id="GO:0003700">
    <property type="term" value="F:DNA-binding transcription factor activity"/>
    <property type="evidence" value="ECO:0007669"/>
    <property type="project" value="TreeGrafter"/>
</dbReference>
<evidence type="ECO:0000256" key="2">
    <source>
        <dbReference type="ARBA" id="ARBA00023125"/>
    </source>
</evidence>
<name>A0A059MMK5_9NOCA</name>
<dbReference type="RefSeq" id="WP_029544997.1">
    <property type="nucleotide sequence ID" value="NZ_BAAAYP010000045.1"/>
</dbReference>
<dbReference type="Gene3D" id="1.10.357.10">
    <property type="entry name" value="Tetracycline Repressor, domain 2"/>
    <property type="match status" value="1"/>
</dbReference>
<organism evidence="7 9">
    <name type="scientific">Rhodococcus aetherivorans</name>
    <dbReference type="NCBI Taxonomy" id="191292"/>
    <lineage>
        <taxon>Bacteria</taxon>
        <taxon>Bacillati</taxon>
        <taxon>Actinomycetota</taxon>
        <taxon>Actinomycetes</taxon>
        <taxon>Mycobacteriales</taxon>
        <taxon>Nocardiaceae</taxon>
        <taxon>Rhodococcus</taxon>
    </lineage>
</organism>
<dbReference type="InterPro" id="IPR023772">
    <property type="entry name" value="DNA-bd_HTH_TetR-type_CS"/>
</dbReference>
<keyword evidence="3" id="KW-0804">Transcription</keyword>
<evidence type="ECO:0000259" key="5">
    <source>
        <dbReference type="PROSITE" id="PS50977"/>
    </source>
</evidence>
<dbReference type="GeneID" id="83620776"/>
<evidence type="ECO:0000256" key="4">
    <source>
        <dbReference type="PROSITE-ProRule" id="PRU00335"/>
    </source>
</evidence>
<reference evidence="7" key="3">
    <citation type="submission" date="2022-09" db="EMBL/GenBank/DDBJ databases">
        <title>The genome sequence of Rhodococcus aetherivorans N1.</title>
        <authorList>
            <person name="Jiang W."/>
        </authorList>
    </citation>
    <scope>NUCLEOTIDE SEQUENCE</scope>
    <source>
        <strain evidence="7">N1</strain>
    </source>
</reference>
<reference evidence="6" key="2">
    <citation type="submission" date="2019-10" db="EMBL/GenBank/DDBJ databases">
        <title>Draft genome sequence of Rhodococcus aetherivorans JCM 14343.</title>
        <authorList>
            <person name="Inoue D."/>
            <person name="Nakazawa M."/>
            <person name="Yamamoto N."/>
            <person name="Sei K."/>
            <person name="Ike M."/>
        </authorList>
    </citation>
    <scope>NUCLEOTIDE SEQUENCE</scope>
    <source>
        <strain evidence="6">JCM 14343</strain>
    </source>
</reference>
<gene>
    <name evidence="7" type="primary">mftR</name>
    <name evidence="7" type="ORF">OCS65_10125</name>
    <name evidence="6" type="ORF">RAJCM14343_0234</name>
</gene>
<evidence type="ECO:0000256" key="3">
    <source>
        <dbReference type="ARBA" id="ARBA00023163"/>
    </source>
</evidence>
<dbReference type="AlphaFoldDB" id="A0A059MMK5"/>
<dbReference type="InterPro" id="IPR050109">
    <property type="entry name" value="HTH-type_TetR-like_transc_reg"/>
</dbReference>
<dbReference type="InterPro" id="IPR023851">
    <property type="entry name" value="Tscrpt_reg_TetR-type"/>
</dbReference>
<keyword evidence="8" id="KW-1185">Reference proteome</keyword>
<dbReference type="SUPFAM" id="SSF46689">
    <property type="entry name" value="Homeodomain-like"/>
    <property type="match status" value="1"/>
</dbReference>
<reference evidence="6 8" key="1">
    <citation type="journal article" date="2018" name="Biodegradation">
        <title>1,4-Dioxane degradation characteristics of Rhodococcus aetherivorans JCM 14343.</title>
        <authorList>
            <person name="Inoue D."/>
            <person name="Tsunoda T."/>
            <person name="Yamamoto N."/>
            <person name="Ike M."/>
            <person name="Sei K."/>
        </authorList>
    </citation>
    <scope>NUCLEOTIDE SEQUENCE [LARGE SCALE GENOMIC DNA]</scope>
    <source>
        <strain evidence="6 8">JCM 14343</strain>
    </source>
</reference>
<dbReference type="NCBIfam" id="TIGR03968">
    <property type="entry name" value="mycofact_TetR"/>
    <property type="match status" value="1"/>
</dbReference>
<feature type="domain" description="HTH tetR-type" evidence="5">
    <location>
        <begin position="16"/>
        <end position="76"/>
    </location>
</feature>
<dbReference type="EMBL" id="CP106982">
    <property type="protein sequence ID" value="UYF96074.1"/>
    <property type="molecule type" value="Genomic_DNA"/>
</dbReference>
<dbReference type="InterPro" id="IPR041347">
    <property type="entry name" value="MftR_C"/>
</dbReference>
<evidence type="ECO:0000313" key="8">
    <source>
        <dbReference type="Proteomes" id="UP000325466"/>
    </source>
</evidence>